<protein>
    <submittedName>
        <fullName evidence="2">Uncharacterized protein</fullName>
    </submittedName>
</protein>
<reference evidence="2 3" key="1">
    <citation type="journal article" date="2003" name="Proc. Natl. Acad. Sci. U.S.A.">
        <title>Complete genome sequence of the marine planctomycete Pirellula sp. strain 1.</title>
        <authorList>
            <person name="Gloeckner F.O."/>
            <person name="Kube M."/>
            <person name="Bauer M."/>
            <person name="Teeling H."/>
            <person name="Lombardot T."/>
            <person name="Ludwig W."/>
            <person name="Gade D."/>
            <person name="Beck A."/>
            <person name="Borzym K."/>
            <person name="Heitmann K."/>
            <person name="Rabus R."/>
            <person name="Schlesner H."/>
            <person name="Amann R."/>
            <person name="Reinhardt R."/>
        </authorList>
    </citation>
    <scope>NUCLEOTIDE SEQUENCE [LARGE SCALE GENOMIC DNA]</scope>
    <source>
        <strain evidence="3">DSM 10527 / NCIMB 13988 / SH1</strain>
    </source>
</reference>
<evidence type="ECO:0000313" key="2">
    <source>
        <dbReference type="EMBL" id="CAD77807.1"/>
    </source>
</evidence>
<accession>Q7UI08</accession>
<evidence type="ECO:0000313" key="3">
    <source>
        <dbReference type="Proteomes" id="UP000001025"/>
    </source>
</evidence>
<sequence>MPTPHERHWAQKSRALSRLHNLKCCTDQRFPSPSPWEGRAKRGEGDPLRKRDHRKSDIDDCELQTGWLSTGQSPRQAFGFGFLRSAANRFPDRSGCQLTHRP</sequence>
<proteinExistence type="predicted"/>
<dbReference type="EMBL" id="BX294155">
    <property type="protein sequence ID" value="CAD77807.1"/>
    <property type="molecule type" value="Genomic_DNA"/>
</dbReference>
<dbReference type="STRING" id="243090.RB12830"/>
<name>Q7UI08_RHOBA</name>
<dbReference type="EnsemblBacteria" id="CAD77807">
    <property type="protein sequence ID" value="CAD77807"/>
    <property type="gene ID" value="RB12830"/>
</dbReference>
<evidence type="ECO:0000256" key="1">
    <source>
        <dbReference type="SAM" id="MobiDB-lite"/>
    </source>
</evidence>
<feature type="region of interest" description="Disordered" evidence="1">
    <location>
        <begin position="28"/>
        <end position="56"/>
    </location>
</feature>
<gene>
    <name evidence="2" type="ordered locus">RB12830</name>
</gene>
<dbReference type="Proteomes" id="UP000001025">
    <property type="component" value="Chromosome"/>
</dbReference>
<feature type="compositionally biased region" description="Basic and acidic residues" evidence="1">
    <location>
        <begin position="38"/>
        <end position="56"/>
    </location>
</feature>
<keyword evidence="3" id="KW-1185">Reference proteome</keyword>
<dbReference type="KEGG" id="rba:RB12830"/>
<dbReference type="InParanoid" id="Q7UI08"/>
<dbReference type="HOGENOM" id="CLU_2275262_0_0_0"/>
<organism evidence="2 3">
    <name type="scientific">Rhodopirellula baltica (strain DSM 10527 / NCIMB 13988 / SH1)</name>
    <dbReference type="NCBI Taxonomy" id="243090"/>
    <lineage>
        <taxon>Bacteria</taxon>
        <taxon>Pseudomonadati</taxon>
        <taxon>Planctomycetota</taxon>
        <taxon>Planctomycetia</taxon>
        <taxon>Pirellulales</taxon>
        <taxon>Pirellulaceae</taxon>
        <taxon>Rhodopirellula</taxon>
    </lineage>
</organism>
<dbReference type="AlphaFoldDB" id="Q7UI08"/>